<dbReference type="GO" id="GO:0016020">
    <property type="term" value="C:membrane"/>
    <property type="evidence" value="ECO:0007669"/>
    <property type="project" value="InterPro"/>
</dbReference>
<gene>
    <name evidence="12" type="ordered locus">Caka_0555</name>
</gene>
<evidence type="ECO:0000256" key="9">
    <source>
        <dbReference type="SAM" id="Phobius"/>
    </source>
</evidence>
<dbReference type="eggNOG" id="COG4585">
    <property type="taxonomic scope" value="Bacteria"/>
</dbReference>
<dbReference type="AlphaFoldDB" id="D5ENS1"/>
<keyword evidence="9" id="KW-0472">Membrane</keyword>
<keyword evidence="13" id="KW-1185">Reference proteome</keyword>
<sequence length="661" mass="74545">MPKSAQLIRDHLASARQWLLAACSVCFAGLPAYGLSLPGKQSEALREEIQAIETQLEALPNTLPSRSQWTRGFSSSWTLQAGETVTLEIDFRDEVHLVDTVVLMPQTYLGDSNQQEVFGFPIRFTIERELVDGSHEVIVDYSKQNYVIEGYEPQCFFIEAPVPTRGLRIQVTQLETAPPWFWKDNTPVVALSEVLAFEGQRNVALNGMVESTSSYEFGTLWAKKSLVDGFFGFAPVNRDLSEPREEYHVYTDELIIDLDLGEAHALDELRFWPVVHHDLPEGSGIAFPMQIAVEAYPGGFSRTSRTLYINRNMPARPSATPFTHRVIDPISTRYVRCIFRGGVRDFRIERDPYIALSEIELLVDGQLVSRDVLATAAYSTETRASQSYDIRKLTDGRTNEGRIIPLRQWIEQSQVRAQLERRRLKLSEQLKLAQSEEQAWARWLITAAISVIIILLLLVYVVRLLGERRLTRMRVDIASDLHDEVGANLSSIAHTTELVSETIERPSETQVRLLHQAIDTARQSARDLRQIVEFLEHRHHMGSVTEQIGKVAQEILVGIPLSFTIKNEQVFDRLDPVQKWNLLLFVKEATNNILKHAEASEVIIVATMQKGRPCITIEDNGIGIPSSEIPPAHLASRAKKLGGQLEVQAFTNHGTTIVLSL</sequence>
<keyword evidence="9" id="KW-0812">Transmembrane</keyword>
<evidence type="ECO:0000259" key="10">
    <source>
        <dbReference type="Pfam" id="PF02518"/>
    </source>
</evidence>
<evidence type="ECO:0000256" key="3">
    <source>
        <dbReference type="ARBA" id="ARBA00022553"/>
    </source>
</evidence>
<dbReference type="HOGENOM" id="CLU_414888_0_0_0"/>
<evidence type="ECO:0000256" key="2">
    <source>
        <dbReference type="ARBA" id="ARBA00012438"/>
    </source>
</evidence>
<evidence type="ECO:0000256" key="1">
    <source>
        <dbReference type="ARBA" id="ARBA00000085"/>
    </source>
</evidence>
<dbReference type="EC" id="2.7.13.3" evidence="2"/>
<evidence type="ECO:0000256" key="5">
    <source>
        <dbReference type="ARBA" id="ARBA00022741"/>
    </source>
</evidence>
<feature type="transmembrane region" description="Helical" evidence="9">
    <location>
        <begin position="440"/>
        <end position="465"/>
    </location>
</feature>
<name>D5ENS1_CORAD</name>
<dbReference type="Gene3D" id="3.30.565.10">
    <property type="entry name" value="Histidine kinase-like ATPase, C-terminal domain"/>
    <property type="match status" value="1"/>
</dbReference>
<keyword evidence="9" id="KW-1133">Transmembrane helix</keyword>
<keyword evidence="8" id="KW-0902">Two-component regulatory system</keyword>
<dbReference type="KEGG" id="caa:Caka_0555"/>
<evidence type="ECO:0000313" key="12">
    <source>
        <dbReference type="EMBL" id="ADE53580.1"/>
    </source>
</evidence>
<evidence type="ECO:0000256" key="7">
    <source>
        <dbReference type="ARBA" id="ARBA00022840"/>
    </source>
</evidence>
<dbReference type="OrthoDB" id="176371at2"/>
<keyword evidence="3" id="KW-0597">Phosphoprotein</keyword>
<dbReference type="GO" id="GO:0005524">
    <property type="term" value="F:ATP binding"/>
    <property type="evidence" value="ECO:0007669"/>
    <property type="project" value="UniProtKB-KW"/>
</dbReference>
<feature type="domain" description="Histidine kinase/HSP90-like ATPase" evidence="10">
    <location>
        <begin position="585"/>
        <end position="640"/>
    </location>
</feature>
<dbReference type="InterPro" id="IPR050482">
    <property type="entry name" value="Sensor_HK_TwoCompSys"/>
</dbReference>
<evidence type="ECO:0000313" key="13">
    <source>
        <dbReference type="Proteomes" id="UP000000925"/>
    </source>
</evidence>
<dbReference type="InterPro" id="IPR036890">
    <property type="entry name" value="HATPase_C_sf"/>
</dbReference>
<evidence type="ECO:0000256" key="6">
    <source>
        <dbReference type="ARBA" id="ARBA00022777"/>
    </source>
</evidence>
<feature type="domain" description="Signal transduction histidine kinase subgroup 3 dimerisation and phosphoacceptor" evidence="11">
    <location>
        <begin position="474"/>
        <end position="536"/>
    </location>
</feature>
<dbReference type="GO" id="GO:0000155">
    <property type="term" value="F:phosphorelay sensor kinase activity"/>
    <property type="evidence" value="ECO:0007669"/>
    <property type="project" value="InterPro"/>
</dbReference>
<keyword evidence="5" id="KW-0547">Nucleotide-binding</keyword>
<protein>
    <recommendedName>
        <fullName evidence="2">histidine kinase</fullName>
        <ecNumber evidence="2">2.7.13.3</ecNumber>
    </recommendedName>
</protein>
<dbReference type="RefSeq" id="WP_013042305.1">
    <property type="nucleotide sequence ID" value="NC_014008.1"/>
</dbReference>
<keyword evidence="7" id="KW-0067">ATP-binding</keyword>
<evidence type="ECO:0000256" key="4">
    <source>
        <dbReference type="ARBA" id="ARBA00022679"/>
    </source>
</evidence>
<proteinExistence type="predicted"/>
<dbReference type="STRING" id="583355.Caka_0555"/>
<dbReference type="CDD" id="cd16917">
    <property type="entry name" value="HATPase_UhpB-NarQ-NarX-like"/>
    <property type="match status" value="1"/>
</dbReference>
<dbReference type="Pfam" id="PF02518">
    <property type="entry name" value="HATPase_c"/>
    <property type="match status" value="1"/>
</dbReference>
<dbReference type="InterPro" id="IPR011712">
    <property type="entry name" value="Sig_transdc_His_kin_sub3_dim/P"/>
</dbReference>
<comment type="catalytic activity">
    <reaction evidence="1">
        <text>ATP + protein L-histidine = ADP + protein N-phospho-L-histidine.</text>
        <dbReference type="EC" id="2.7.13.3"/>
    </reaction>
</comment>
<organism evidence="12 13">
    <name type="scientific">Coraliomargarita akajimensis (strain DSM 45221 / IAM 15411 / JCM 23193 / KCTC 12865 / 04OKA010-24)</name>
    <dbReference type="NCBI Taxonomy" id="583355"/>
    <lineage>
        <taxon>Bacteria</taxon>
        <taxon>Pseudomonadati</taxon>
        <taxon>Verrucomicrobiota</taxon>
        <taxon>Opitutia</taxon>
        <taxon>Puniceicoccales</taxon>
        <taxon>Coraliomargaritaceae</taxon>
        <taxon>Coraliomargarita</taxon>
    </lineage>
</organism>
<dbReference type="Proteomes" id="UP000000925">
    <property type="component" value="Chromosome"/>
</dbReference>
<reference evidence="12 13" key="1">
    <citation type="journal article" date="2010" name="Stand. Genomic Sci.">
        <title>Complete genome sequence of Coraliomargarita akajimensis type strain (04OKA010-24).</title>
        <authorList>
            <person name="Mavromatis K."/>
            <person name="Abt B."/>
            <person name="Brambilla E."/>
            <person name="Lapidus A."/>
            <person name="Copeland A."/>
            <person name="Deshpande S."/>
            <person name="Nolan M."/>
            <person name="Lucas S."/>
            <person name="Tice H."/>
            <person name="Cheng J.F."/>
            <person name="Han C."/>
            <person name="Detter J.C."/>
            <person name="Woyke T."/>
            <person name="Goodwin L."/>
            <person name="Pitluck S."/>
            <person name="Held B."/>
            <person name="Brettin T."/>
            <person name="Tapia R."/>
            <person name="Ivanova N."/>
            <person name="Mikhailova N."/>
            <person name="Pati A."/>
            <person name="Liolios K."/>
            <person name="Chen A."/>
            <person name="Palaniappan K."/>
            <person name="Land M."/>
            <person name="Hauser L."/>
            <person name="Chang Y.J."/>
            <person name="Jeffries C.D."/>
            <person name="Rohde M."/>
            <person name="Goker M."/>
            <person name="Bristow J."/>
            <person name="Eisen J.A."/>
            <person name="Markowitz V."/>
            <person name="Hugenholtz P."/>
            <person name="Klenk H.P."/>
            <person name="Kyrpides N.C."/>
        </authorList>
    </citation>
    <scope>NUCLEOTIDE SEQUENCE [LARGE SCALE GENOMIC DNA]</scope>
    <source>
        <strain evidence="13">DSM 45221 / IAM 15411 / JCM 23193 / KCTC 12865</strain>
    </source>
</reference>
<dbReference type="PANTHER" id="PTHR24421">
    <property type="entry name" value="NITRATE/NITRITE SENSOR PROTEIN NARX-RELATED"/>
    <property type="match status" value="1"/>
</dbReference>
<keyword evidence="6 12" id="KW-0418">Kinase</keyword>
<dbReference type="SUPFAM" id="SSF55874">
    <property type="entry name" value="ATPase domain of HSP90 chaperone/DNA topoisomerase II/histidine kinase"/>
    <property type="match status" value="1"/>
</dbReference>
<dbReference type="Gene3D" id="1.20.5.1930">
    <property type="match status" value="1"/>
</dbReference>
<dbReference type="PANTHER" id="PTHR24421:SF10">
    <property type="entry name" value="NITRATE_NITRITE SENSOR PROTEIN NARQ"/>
    <property type="match status" value="1"/>
</dbReference>
<dbReference type="InterPro" id="IPR003594">
    <property type="entry name" value="HATPase_dom"/>
</dbReference>
<dbReference type="Pfam" id="PF07730">
    <property type="entry name" value="HisKA_3"/>
    <property type="match status" value="1"/>
</dbReference>
<evidence type="ECO:0000256" key="8">
    <source>
        <dbReference type="ARBA" id="ARBA00023012"/>
    </source>
</evidence>
<dbReference type="GO" id="GO:0046983">
    <property type="term" value="F:protein dimerization activity"/>
    <property type="evidence" value="ECO:0007669"/>
    <property type="project" value="InterPro"/>
</dbReference>
<accession>D5ENS1</accession>
<dbReference type="EMBL" id="CP001998">
    <property type="protein sequence ID" value="ADE53580.1"/>
    <property type="molecule type" value="Genomic_DNA"/>
</dbReference>
<evidence type="ECO:0000259" key="11">
    <source>
        <dbReference type="Pfam" id="PF07730"/>
    </source>
</evidence>
<keyword evidence="4" id="KW-0808">Transferase</keyword>